<dbReference type="Gene3D" id="3.90.1750.20">
    <property type="entry name" value="Putative Large Serine Recombinase, Chain B, Domain 2"/>
    <property type="match status" value="1"/>
</dbReference>
<dbReference type="Pfam" id="PF07508">
    <property type="entry name" value="Recombinase"/>
    <property type="match status" value="1"/>
</dbReference>
<gene>
    <name evidence="3" type="ORF">N5C89_29365</name>
</gene>
<dbReference type="SUPFAM" id="SSF53041">
    <property type="entry name" value="Resolvase-like"/>
    <property type="match status" value="1"/>
</dbReference>
<dbReference type="PROSITE" id="PS51737">
    <property type="entry name" value="RECOMBINASE_DNA_BIND"/>
    <property type="match status" value="1"/>
</dbReference>
<dbReference type="SMART" id="SM00857">
    <property type="entry name" value="Resolvase"/>
    <property type="match status" value="1"/>
</dbReference>
<dbReference type="PANTHER" id="PTHR30461">
    <property type="entry name" value="DNA-INVERTASE FROM LAMBDOID PROPHAGE"/>
    <property type="match status" value="1"/>
</dbReference>
<keyword evidence="1" id="KW-0175">Coiled coil</keyword>
<evidence type="ECO:0000256" key="1">
    <source>
        <dbReference type="SAM" id="Coils"/>
    </source>
</evidence>
<dbReference type="RefSeq" id="WP_279944958.1">
    <property type="nucleotide sequence ID" value="NZ_JAOCBF010000072.1"/>
</dbReference>
<dbReference type="InterPro" id="IPR025827">
    <property type="entry name" value="Zn_ribbon_recom_dom"/>
</dbReference>
<name>A0AAJ1KXT6_9ENTR</name>
<dbReference type="PANTHER" id="PTHR30461:SF23">
    <property type="entry name" value="DNA RECOMBINASE-RELATED"/>
    <property type="match status" value="1"/>
</dbReference>
<dbReference type="Proteomes" id="UP001159937">
    <property type="component" value="Unassembled WGS sequence"/>
</dbReference>
<dbReference type="InterPro" id="IPR036162">
    <property type="entry name" value="Resolvase-like_N_sf"/>
</dbReference>
<evidence type="ECO:0000313" key="3">
    <source>
        <dbReference type="EMBL" id="MDH0966950.1"/>
    </source>
</evidence>
<dbReference type="AlphaFoldDB" id="A0AAJ1KXT6"/>
<dbReference type="Gene3D" id="3.40.50.1390">
    <property type="entry name" value="Resolvase, N-terminal catalytic domain"/>
    <property type="match status" value="1"/>
</dbReference>
<dbReference type="InterPro" id="IPR050639">
    <property type="entry name" value="SSR_resolvase"/>
</dbReference>
<comment type="caution">
    <text evidence="3">The sequence shown here is derived from an EMBL/GenBank/DDBJ whole genome shotgun (WGS) entry which is preliminary data.</text>
</comment>
<dbReference type="GO" id="GO:0003677">
    <property type="term" value="F:DNA binding"/>
    <property type="evidence" value="ECO:0007669"/>
    <property type="project" value="InterPro"/>
</dbReference>
<organism evidence="3 4">
    <name type="scientific">Klebsiella michiganensis</name>
    <dbReference type="NCBI Taxonomy" id="1134687"/>
    <lineage>
        <taxon>Bacteria</taxon>
        <taxon>Pseudomonadati</taxon>
        <taxon>Pseudomonadota</taxon>
        <taxon>Gammaproteobacteria</taxon>
        <taxon>Enterobacterales</taxon>
        <taxon>Enterobacteriaceae</taxon>
        <taxon>Klebsiella/Raoultella group</taxon>
        <taxon>Klebsiella</taxon>
    </lineage>
</organism>
<proteinExistence type="predicted"/>
<evidence type="ECO:0000259" key="2">
    <source>
        <dbReference type="PROSITE" id="PS51737"/>
    </source>
</evidence>
<dbReference type="InterPro" id="IPR038109">
    <property type="entry name" value="DNA_bind_recomb_sf"/>
</dbReference>
<dbReference type="InterPro" id="IPR011109">
    <property type="entry name" value="DNA_bind_recombinase_dom"/>
</dbReference>
<sequence>MVKAYIYTRVSSLQQSDGFGIERQVHTLMDFLEDAELPKELGYQLDPHDYEVLEQDAGLSGFKGHNFTKGSIGKFKNRVASGEITSGCLLIESVDRFSRKQGYDAIDEFTFLIKRNIDIIEVETGQIFSYKLDHKLTQLSTSIERAYQESKRKSRMAVKSWANIKRKAVEEGIAISRNVPYWLEVKNNEYLTRTEHVNKIKRVFDMYINGVGVTSIVRELNKEGGKHDGGVYSTNFINMMLRDKRLLGWQRGKKKANETQEEREKRAIKIYPVIIGTDIFDLVQRKIDANKVTKSVRTSSKQKSLFNGLVRCEICGEALVGHFSERGNYLRCIGKRSKVGSCDSRLIKYSTFEESMLVNLKGIDFKEIYTNKNVSDDHVNNLRNELAVVNAEYDEIEGLLNTSGSTIEIVALSKALREKNKDKDKLQSELTTLTNNNVIEDVVIDVSKLTNQNNIELREKYNIYLRKVIKEIRVKRVDDILYVMVQYFTDVISHLFIIDGKDGTLLSRSHISNDLVFESDMMTIDMLKGEWELKKNNMSQWDELALDIWQSVVESAVKSIK</sequence>
<accession>A0AAJ1KXT6</accession>
<dbReference type="GO" id="GO:0000150">
    <property type="term" value="F:DNA strand exchange activity"/>
    <property type="evidence" value="ECO:0007669"/>
    <property type="project" value="InterPro"/>
</dbReference>
<dbReference type="InterPro" id="IPR006119">
    <property type="entry name" value="Resolv_N"/>
</dbReference>
<protein>
    <submittedName>
        <fullName evidence="3">Recombinase family protein</fullName>
    </submittedName>
</protein>
<feature type="coiled-coil region" evidence="1">
    <location>
        <begin position="379"/>
        <end position="436"/>
    </location>
</feature>
<reference evidence="3" key="1">
    <citation type="submission" date="2022-09" db="EMBL/GenBank/DDBJ databases">
        <title>Intensive care unit water sources are persistently colonized with multi-drug resistant bacteria and are the site of extensive horizontal gene transfer of antibiotic resistance genes.</title>
        <authorList>
            <person name="Diorio-Toth L."/>
        </authorList>
    </citation>
    <scope>NUCLEOTIDE SEQUENCE</scope>
    <source>
        <strain evidence="3">GD03918</strain>
    </source>
</reference>
<dbReference type="CDD" id="cd00338">
    <property type="entry name" value="Ser_Recombinase"/>
    <property type="match status" value="1"/>
</dbReference>
<dbReference type="EMBL" id="JAOCBF010000072">
    <property type="protein sequence ID" value="MDH0966950.1"/>
    <property type="molecule type" value="Genomic_DNA"/>
</dbReference>
<evidence type="ECO:0000313" key="4">
    <source>
        <dbReference type="Proteomes" id="UP001159937"/>
    </source>
</evidence>
<feature type="domain" description="Recombinase" evidence="2">
    <location>
        <begin position="180"/>
        <end position="293"/>
    </location>
</feature>
<dbReference type="Pfam" id="PF00239">
    <property type="entry name" value="Resolvase"/>
    <property type="match status" value="1"/>
</dbReference>
<dbReference type="Pfam" id="PF13408">
    <property type="entry name" value="Zn_ribbon_recom"/>
    <property type="match status" value="1"/>
</dbReference>